<dbReference type="InterPro" id="IPR009057">
    <property type="entry name" value="Homeodomain-like_sf"/>
</dbReference>
<dbReference type="Gene3D" id="1.10.10.60">
    <property type="entry name" value="Homeodomain-like"/>
    <property type="match status" value="1"/>
</dbReference>
<dbReference type="Pfam" id="PF00440">
    <property type="entry name" value="TetR_N"/>
    <property type="match status" value="1"/>
</dbReference>
<accession>A0A919YZ91</accession>
<proteinExistence type="predicted"/>
<dbReference type="GO" id="GO:0003677">
    <property type="term" value="F:DNA binding"/>
    <property type="evidence" value="ECO:0007669"/>
    <property type="project" value="UniProtKB-UniRule"/>
</dbReference>
<evidence type="ECO:0000259" key="3">
    <source>
        <dbReference type="PROSITE" id="PS50977"/>
    </source>
</evidence>
<evidence type="ECO:0000256" key="1">
    <source>
        <dbReference type="ARBA" id="ARBA00023125"/>
    </source>
</evidence>
<keyword evidence="5" id="KW-1185">Reference proteome</keyword>
<gene>
    <name evidence="4" type="ORF">J40TS1_51150</name>
</gene>
<evidence type="ECO:0000313" key="5">
    <source>
        <dbReference type="Proteomes" id="UP000683139"/>
    </source>
</evidence>
<evidence type="ECO:0000313" key="4">
    <source>
        <dbReference type="EMBL" id="GIP19473.1"/>
    </source>
</evidence>
<dbReference type="EMBL" id="BOSE01000015">
    <property type="protein sequence ID" value="GIP19473.1"/>
    <property type="molecule type" value="Genomic_DNA"/>
</dbReference>
<dbReference type="SUPFAM" id="SSF46689">
    <property type="entry name" value="Homeodomain-like"/>
    <property type="match status" value="1"/>
</dbReference>
<dbReference type="AlphaFoldDB" id="A0A919YZ91"/>
<name>A0A919YZ91_9BACL</name>
<dbReference type="Proteomes" id="UP000683139">
    <property type="component" value="Unassembled WGS sequence"/>
</dbReference>
<organism evidence="4 5">
    <name type="scientific">Paenibacillus montaniterrae</name>
    <dbReference type="NCBI Taxonomy" id="429341"/>
    <lineage>
        <taxon>Bacteria</taxon>
        <taxon>Bacillati</taxon>
        <taxon>Bacillota</taxon>
        <taxon>Bacilli</taxon>
        <taxon>Bacillales</taxon>
        <taxon>Paenibacillaceae</taxon>
        <taxon>Paenibacillus</taxon>
    </lineage>
</organism>
<dbReference type="InterPro" id="IPR001647">
    <property type="entry name" value="HTH_TetR"/>
</dbReference>
<dbReference type="PROSITE" id="PS50977">
    <property type="entry name" value="HTH_TETR_2"/>
    <property type="match status" value="1"/>
</dbReference>
<comment type="caution">
    <text evidence="4">The sequence shown here is derived from an EMBL/GenBank/DDBJ whole genome shotgun (WGS) entry which is preliminary data.</text>
</comment>
<dbReference type="Gene3D" id="1.10.357.10">
    <property type="entry name" value="Tetracycline Repressor, domain 2"/>
    <property type="match status" value="1"/>
</dbReference>
<feature type="DNA-binding region" description="H-T-H motif" evidence="2">
    <location>
        <begin position="45"/>
        <end position="64"/>
    </location>
</feature>
<dbReference type="RefSeq" id="WP_213520244.1">
    <property type="nucleotide sequence ID" value="NZ_BOSE01000015.1"/>
</dbReference>
<sequence>MTTCLFCEEVNPIPKVSDQYTQNKINTILDTAEQLLMQRPLYKINMKDIVRETGFSQGGVYKYFSNIEEVWLALARRYELSSNFNGFLEQLFALQLPPKATIKRIFDFLTQEIIKSLDSGFSKLSLEFNAIYASQLEQLQAKQLAHHMEQNEQYGYNYFFEQMTQYISQCEQKGLLKPLQAIPSIILYIQVTLDGIVRNATIERYLPAEYLDPEQYQISNLLESMINNLYIFTMSLLGETDMLAPK</sequence>
<feature type="domain" description="HTH tetR-type" evidence="3">
    <location>
        <begin position="22"/>
        <end position="82"/>
    </location>
</feature>
<protein>
    <recommendedName>
        <fullName evidence="3">HTH tetR-type domain-containing protein</fullName>
    </recommendedName>
</protein>
<keyword evidence="1 2" id="KW-0238">DNA-binding</keyword>
<reference evidence="4" key="1">
    <citation type="submission" date="2021-03" db="EMBL/GenBank/DDBJ databases">
        <title>Antimicrobial resistance genes in bacteria isolated from Japanese honey, and their potential for conferring macrolide and lincosamide resistance in the American foulbrood pathogen Paenibacillus larvae.</title>
        <authorList>
            <person name="Okamoto M."/>
            <person name="Kumagai M."/>
            <person name="Kanamori H."/>
            <person name="Takamatsu D."/>
        </authorList>
    </citation>
    <scope>NUCLEOTIDE SEQUENCE</scope>
    <source>
        <strain evidence="4">J40TS1</strain>
    </source>
</reference>
<evidence type="ECO:0000256" key="2">
    <source>
        <dbReference type="PROSITE-ProRule" id="PRU00335"/>
    </source>
</evidence>